<dbReference type="eggNOG" id="ENOG502SYKJ">
    <property type="taxonomic scope" value="Eukaryota"/>
</dbReference>
<dbReference type="InterPro" id="IPR053220">
    <property type="entry name" value="Nematode_rcpt-like_serp_H"/>
</dbReference>
<feature type="transmembrane region" description="Helical" evidence="1">
    <location>
        <begin position="235"/>
        <end position="261"/>
    </location>
</feature>
<feature type="transmembrane region" description="Helical" evidence="1">
    <location>
        <begin position="48"/>
        <end position="73"/>
    </location>
</feature>
<protein>
    <recommendedName>
        <fullName evidence="4">Serpentine Receptor, class H</fullName>
    </recommendedName>
</protein>
<feature type="transmembrane region" description="Helical" evidence="1">
    <location>
        <begin position="12"/>
        <end position="36"/>
    </location>
</feature>
<dbReference type="PANTHER" id="PTHR22941">
    <property type="entry name" value="SERPENTINE RECEPTOR"/>
    <property type="match status" value="1"/>
</dbReference>
<name>E3LHS5_CAERE</name>
<dbReference type="AlphaFoldDB" id="E3LHS5"/>
<feature type="transmembrane region" description="Helical" evidence="1">
    <location>
        <begin position="134"/>
        <end position="154"/>
    </location>
</feature>
<dbReference type="InterPro" id="IPR019422">
    <property type="entry name" value="7TM_GPCR_serpentine_rcpt_Srh"/>
</dbReference>
<reference evidence="2" key="1">
    <citation type="submission" date="2007-07" db="EMBL/GenBank/DDBJ databases">
        <title>PCAP assembly of the Caenorhabditis remanei genome.</title>
        <authorList>
            <consortium name="The Caenorhabditis remanei Sequencing Consortium"/>
            <person name="Wilson R.K."/>
        </authorList>
    </citation>
    <scope>NUCLEOTIDE SEQUENCE [LARGE SCALE GENOMIC DNA]</scope>
    <source>
        <strain evidence="2">PB4641</strain>
    </source>
</reference>
<dbReference type="Pfam" id="PF10318">
    <property type="entry name" value="7TM_GPCR_Srh"/>
    <property type="match status" value="1"/>
</dbReference>
<feature type="transmembrane region" description="Helical" evidence="1">
    <location>
        <begin position="93"/>
        <end position="114"/>
    </location>
</feature>
<proteinExistence type="predicted"/>
<evidence type="ECO:0008006" key="4">
    <source>
        <dbReference type="Google" id="ProtNLM"/>
    </source>
</evidence>
<keyword evidence="1" id="KW-0472">Membrane</keyword>
<keyword evidence="1" id="KW-1133">Transmembrane helix</keyword>
<dbReference type="PANTHER" id="PTHR22941:SF18">
    <property type="entry name" value="SERPENTINE RECEPTOR, CLASS H"/>
    <property type="match status" value="1"/>
</dbReference>
<evidence type="ECO:0000313" key="3">
    <source>
        <dbReference type="Proteomes" id="UP000008281"/>
    </source>
</evidence>
<organism evidence="3">
    <name type="scientific">Caenorhabditis remanei</name>
    <name type="common">Caenorhabditis vulgaris</name>
    <dbReference type="NCBI Taxonomy" id="31234"/>
    <lineage>
        <taxon>Eukaryota</taxon>
        <taxon>Metazoa</taxon>
        <taxon>Ecdysozoa</taxon>
        <taxon>Nematoda</taxon>
        <taxon>Chromadorea</taxon>
        <taxon>Rhabditida</taxon>
        <taxon>Rhabditina</taxon>
        <taxon>Rhabditomorpha</taxon>
        <taxon>Rhabditoidea</taxon>
        <taxon>Rhabditidae</taxon>
        <taxon>Peloderinae</taxon>
        <taxon>Caenorhabditis</taxon>
    </lineage>
</organism>
<dbReference type="HOGENOM" id="CLU_042960_1_1_1"/>
<accession>E3LHS5</accession>
<dbReference type="InParanoid" id="E3LHS5"/>
<evidence type="ECO:0000313" key="2">
    <source>
        <dbReference type="EMBL" id="EFO95617.1"/>
    </source>
</evidence>
<evidence type="ECO:0000256" key="1">
    <source>
        <dbReference type="SAM" id="Phobius"/>
    </source>
</evidence>
<feature type="transmembrane region" description="Helical" evidence="1">
    <location>
        <begin position="273"/>
        <end position="292"/>
    </location>
</feature>
<gene>
    <name evidence="2" type="ORF">CRE_09252</name>
</gene>
<sequence length="322" mass="36987">MFPISFLYTSKFLTNACYFLTTIGVPIHLFGAYLILCKTPKRMGSVKWYMLNVHFWSSLLDFSLTFLVIPFMLFPFAAGWPFGIFAWLEINPAIQTTVIVTEIGLTILSILVLFENRYTFLSSNNKVWARTRSYTIRLLHVVAVTYFIPFNFLIPNQEIAISAITQTLPTLRTFYSGSIFVLTQDATLVVVVTAFKVIFEFFFIGLLVVLTFLDTIRQNKASTLSQFTMTLQRKFFVSITIQTVIPFCIIMMPLLYCVFSVAENHFNQAMNNLCFIIISSHGIISTTAMTLIHKPYRDVLFPCHKHTKVRRMTLSGLHILHE</sequence>
<keyword evidence="1" id="KW-0812">Transmembrane</keyword>
<dbReference type="EMBL" id="DS268409">
    <property type="protein sequence ID" value="EFO95617.1"/>
    <property type="molecule type" value="Genomic_DNA"/>
</dbReference>
<dbReference type="Proteomes" id="UP000008281">
    <property type="component" value="Unassembled WGS sequence"/>
</dbReference>
<feature type="transmembrane region" description="Helical" evidence="1">
    <location>
        <begin position="188"/>
        <end position="214"/>
    </location>
</feature>
<keyword evidence="3" id="KW-1185">Reference proteome</keyword>